<dbReference type="InterPro" id="IPR001650">
    <property type="entry name" value="Helicase_C-like"/>
</dbReference>
<dbReference type="PANTHER" id="PTHR22655:SF2">
    <property type="entry name" value="ATP-DEPENDENT RNA HELICASE TDRD12-RELATED"/>
    <property type="match status" value="1"/>
</dbReference>
<dbReference type="Proteomes" id="UP001168821">
    <property type="component" value="Unassembled WGS sequence"/>
</dbReference>
<dbReference type="SUPFAM" id="SSF52540">
    <property type="entry name" value="P-loop containing nucleoside triphosphate hydrolases"/>
    <property type="match status" value="2"/>
</dbReference>
<dbReference type="Gene3D" id="3.40.50.300">
    <property type="entry name" value="P-loop containing nucleotide triphosphate hydrolases"/>
    <property type="match status" value="2"/>
</dbReference>
<evidence type="ECO:0000256" key="6">
    <source>
        <dbReference type="ARBA" id="ARBA00022840"/>
    </source>
</evidence>
<gene>
    <name evidence="10" type="ORF">Zmor_023545</name>
</gene>
<evidence type="ECO:0000259" key="9">
    <source>
        <dbReference type="PROSITE" id="PS51192"/>
    </source>
</evidence>
<keyword evidence="5" id="KW-0347">Helicase</keyword>
<dbReference type="GO" id="GO:0003676">
    <property type="term" value="F:nucleic acid binding"/>
    <property type="evidence" value="ECO:0007669"/>
    <property type="project" value="InterPro"/>
</dbReference>
<comment type="caution">
    <text evidence="10">The sequence shown here is derived from an EMBL/GenBank/DDBJ whole genome shotgun (WGS) entry which is preliminary data.</text>
</comment>
<dbReference type="InterPro" id="IPR011545">
    <property type="entry name" value="DEAD/DEAH_box_helicase_dom"/>
</dbReference>
<evidence type="ECO:0000256" key="2">
    <source>
        <dbReference type="ARBA" id="ARBA00022737"/>
    </source>
</evidence>
<dbReference type="InterPro" id="IPR027417">
    <property type="entry name" value="P-loop_NTPase"/>
</dbReference>
<comment type="catalytic activity">
    <reaction evidence="7">
        <text>ATP + H2O = ADP + phosphate + H(+)</text>
        <dbReference type="Rhea" id="RHEA:13065"/>
        <dbReference type="ChEBI" id="CHEBI:15377"/>
        <dbReference type="ChEBI" id="CHEBI:15378"/>
        <dbReference type="ChEBI" id="CHEBI:30616"/>
        <dbReference type="ChEBI" id="CHEBI:43474"/>
        <dbReference type="ChEBI" id="CHEBI:456216"/>
        <dbReference type="EC" id="3.6.4.13"/>
    </reaction>
</comment>
<dbReference type="GO" id="GO:0005524">
    <property type="term" value="F:ATP binding"/>
    <property type="evidence" value="ECO:0007669"/>
    <property type="project" value="UniProtKB-KW"/>
</dbReference>
<feature type="compositionally biased region" description="Polar residues" evidence="8">
    <location>
        <begin position="53"/>
        <end position="85"/>
    </location>
</feature>
<dbReference type="Pfam" id="PF00270">
    <property type="entry name" value="DEAD"/>
    <property type="match status" value="1"/>
</dbReference>
<dbReference type="AlphaFoldDB" id="A0AA38I031"/>
<dbReference type="GO" id="GO:0042078">
    <property type="term" value="P:germ-line stem cell division"/>
    <property type="evidence" value="ECO:0007669"/>
    <property type="project" value="TreeGrafter"/>
</dbReference>
<evidence type="ECO:0000256" key="8">
    <source>
        <dbReference type="SAM" id="MobiDB-lite"/>
    </source>
</evidence>
<keyword evidence="3" id="KW-0547">Nucleotide-binding</keyword>
<evidence type="ECO:0000313" key="10">
    <source>
        <dbReference type="EMBL" id="KAJ3645926.1"/>
    </source>
</evidence>
<protein>
    <recommendedName>
        <fullName evidence="1">RNA helicase</fullName>
        <ecNumber evidence="1">3.6.4.13</ecNumber>
    </recommendedName>
</protein>
<evidence type="ECO:0000256" key="5">
    <source>
        <dbReference type="ARBA" id="ARBA00022806"/>
    </source>
</evidence>
<sequence>MSRENVFGKPNVSPSYEDNYNGAKHKLGQNASNKEKYNRPRSKSRNRKVPQENFVQTTTNHQNRRSTNFQSLNHGNHEQITTPHYVTSPAPKSICRNRSITVHRYPFVINENAGFYTDIQKLKNENNPKKSFVEDSAILNNSTVHNLTENSEVNNSFQGQKLIGACPKSLSASKSVKLGQMNNLHSKPSAIKDSLPEISKENDVNVRSGVKSPSLMNKERVSYKESIYSENTQNSTKINVDRNLNKSSILVNKSSAAIEPICSDSDKQKTVSLKNKLYARLQKGAELSKEKTETKCNKNETLKQRTVKSQETCTCDKCNGFMECSAWCKNNLFFASEPKDSRKGLPLLKNNFMERVPTITKTVDNKIILQGPIIPKPVFSLDQTFIDETIQNNLQTLNCTSAKDIQSYIWPAVQRGLSVFMVGPPKCGKTFAYLPAFCSLCIEKNERYAEFSEYEGPLVLILCATLEDCCELQNCTKNCITSGDVTIEVLTDEASVQGNCDILIAVPSVLENHLKSSTVKMKRLCHMAIEKGHVVLKNQCQSIQKILKAVNIIQTNRPRNKNIQVVVSSEKWSLDLETLLKKLYTTPLVCFEDFLEAAVYSKVQFKKKKTKTTYKLFQLVDILKGHYMTQKAVVFCSEEEIFKLKEQLIISGIECIAISNNLIEDEIFENEDTWNFLRCGHLKVLLCTDSVFEKAVNVSSAQWLIHYHLPTDWQQYQKRFRCLSANINSPFDAQETIVYELQSKCSFIIIDELCNDQLFLDFFEILTRNCTKYLQL</sequence>
<feature type="compositionally biased region" description="Basic residues" evidence="8">
    <location>
        <begin position="39"/>
        <end position="48"/>
    </location>
</feature>
<keyword evidence="2" id="KW-0677">Repeat</keyword>
<organism evidence="10 11">
    <name type="scientific">Zophobas morio</name>
    <dbReference type="NCBI Taxonomy" id="2755281"/>
    <lineage>
        <taxon>Eukaryota</taxon>
        <taxon>Metazoa</taxon>
        <taxon>Ecdysozoa</taxon>
        <taxon>Arthropoda</taxon>
        <taxon>Hexapoda</taxon>
        <taxon>Insecta</taxon>
        <taxon>Pterygota</taxon>
        <taxon>Neoptera</taxon>
        <taxon>Endopterygota</taxon>
        <taxon>Coleoptera</taxon>
        <taxon>Polyphaga</taxon>
        <taxon>Cucujiformia</taxon>
        <taxon>Tenebrionidae</taxon>
        <taxon>Zophobas</taxon>
    </lineage>
</organism>
<keyword evidence="11" id="KW-1185">Reference proteome</keyword>
<proteinExistence type="predicted"/>
<dbReference type="PROSITE" id="PS51192">
    <property type="entry name" value="HELICASE_ATP_BIND_1"/>
    <property type="match status" value="1"/>
</dbReference>
<keyword evidence="6" id="KW-0067">ATP-binding</keyword>
<keyword evidence="4" id="KW-0378">Hydrolase</keyword>
<evidence type="ECO:0000256" key="1">
    <source>
        <dbReference type="ARBA" id="ARBA00012552"/>
    </source>
</evidence>
<dbReference type="GO" id="GO:0003724">
    <property type="term" value="F:RNA helicase activity"/>
    <property type="evidence" value="ECO:0007669"/>
    <property type="project" value="UniProtKB-EC"/>
</dbReference>
<dbReference type="Pfam" id="PF00271">
    <property type="entry name" value="Helicase_C"/>
    <property type="match status" value="1"/>
</dbReference>
<accession>A0AA38I031</accession>
<dbReference type="EC" id="3.6.4.13" evidence="1"/>
<feature type="region of interest" description="Disordered" evidence="8">
    <location>
        <begin position="1"/>
        <end position="90"/>
    </location>
</feature>
<evidence type="ECO:0000256" key="4">
    <source>
        <dbReference type="ARBA" id="ARBA00022801"/>
    </source>
</evidence>
<evidence type="ECO:0000256" key="3">
    <source>
        <dbReference type="ARBA" id="ARBA00022741"/>
    </source>
</evidence>
<feature type="domain" description="Helicase ATP-binding" evidence="9">
    <location>
        <begin position="410"/>
        <end position="590"/>
    </location>
</feature>
<dbReference type="EMBL" id="JALNTZ010000007">
    <property type="protein sequence ID" value="KAJ3645926.1"/>
    <property type="molecule type" value="Genomic_DNA"/>
</dbReference>
<dbReference type="PANTHER" id="PTHR22655">
    <property type="entry name" value="ATP-DEPENDENT RNA HELICASE TDRD12-RELATED"/>
    <property type="match status" value="1"/>
</dbReference>
<dbReference type="GO" id="GO:0016787">
    <property type="term" value="F:hydrolase activity"/>
    <property type="evidence" value="ECO:0007669"/>
    <property type="project" value="UniProtKB-KW"/>
</dbReference>
<evidence type="ECO:0000256" key="7">
    <source>
        <dbReference type="ARBA" id="ARBA00047984"/>
    </source>
</evidence>
<name>A0AA38I031_9CUCU</name>
<evidence type="ECO:0000313" key="11">
    <source>
        <dbReference type="Proteomes" id="UP001168821"/>
    </source>
</evidence>
<dbReference type="InterPro" id="IPR014001">
    <property type="entry name" value="Helicase_ATP-bd"/>
</dbReference>
<reference evidence="10" key="1">
    <citation type="journal article" date="2023" name="G3 (Bethesda)">
        <title>Whole genome assemblies of Zophobas morio and Tenebrio molitor.</title>
        <authorList>
            <person name="Kaur S."/>
            <person name="Stinson S.A."/>
            <person name="diCenzo G.C."/>
        </authorList>
    </citation>
    <scope>NUCLEOTIDE SEQUENCE</scope>
    <source>
        <strain evidence="10">QUZm001</strain>
    </source>
</reference>